<dbReference type="RefSeq" id="WP_241055641.1">
    <property type="nucleotide sequence ID" value="NZ_JAKZBV010000001.1"/>
</dbReference>
<dbReference type="CDD" id="cd00761">
    <property type="entry name" value="Glyco_tranf_GTA_type"/>
    <property type="match status" value="1"/>
</dbReference>
<dbReference type="InterPro" id="IPR029044">
    <property type="entry name" value="Nucleotide-diphossugar_trans"/>
</dbReference>
<dbReference type="GO" id="GO:0016757">
    <property type="term" value="F:glycosyltransferase activity"/>
    <property type="evidence" value="ECO:0007669"/>
    <property type="project" value="UniProtKB-KW"/>
</dbReference>
<evidence type="ECO:0000313" key="3">
    <source>
        <dbReference type="Proteomes" id="UP001202922"/>
    </source>
</evidence>
<accession>A0ABS9U4T7</accession>
<protein>
    <submittedName>
        <fullName evidence="2">Glycosyltransferase</fullName>
        <ecNumber evidence="2">2.4.-.-</ecNumber>
    </submittedName>
</protein>
<keyword evidence="2" id="KW-0328">Glycosyltransferase</keyword>
<sequence length="275" mass="30562">MPPLEVLIPTRNRPAELATTLAGLTAQTETDFGVIVSDQSDGEASWEHPAAQAMLRVLEAQGRRVAVRRHEPRRGLAEHRQFLLEQSAAPRVLFLDDDVWLAPNAVRTLREALDVTDAGFVGMAVQGLSYLDNRRERELEPFEPWDGPVEPERLGRHEPGFARWTLHNAANPAHLAARALADGRLRPGGWLAYRIAWVGGCALFRRDVLVECGGFEFWRDLPSSHAGEDVVAQWRVMERYGGAGILPSHAVHLESPTTVPDREAEATEVLGRVLR</sequence>
<dbReference type="EMBL" id="JAKZBV010000001">
    <property type="protein sequence ID" value="MCH6471694.1"/>
    <property type="molecule type" value="Genomic_DNA"/>
</dbReference>
<keyword evidence="2" id="KW-0808">Transferase</keyword>
<evidence type="ECO:0000259" key="1">
    <source>
        <dbReference type="Pfam" id="PF00535"/>
    </source>
</evidence>
<keyword evidence="3" id="KW-1185">Reference proteome</keyword>
<name>A0ABS9U4T7_9MICC</name>
<reference evidence="2 3" key="1">
    <citation type="submission" date="2022-03" db="EMBL/GenBank/DDBJ databases">
        <title>Sinomonas sp. isolated from a soil.</title>
        <authorList>
            <person name="Han J."/>
            <person name="Kim D.-U."/>
        </authorList>
    </citation>
    <scope>NUCLEOTIDE SEQUENCE [LARGE SCALE GENOMIC DNA]</scope>
    <source>
        <strain evidence="2 3">5-5</strain>
    </source>
</reference>
<feature type="domain" description="Glycosyltransferase 2-like" evidence="1">
    <location>
        <begin position="6"/>
        <end position="141"/>
    </location>
</feature>
<dbReference type="Gene3D" id="3.90.550.10">
    <property type="entry name" value="Spore Coat Polysaccharide Biosynthesis Protein SpsA, Chain A"/>
    <property type="match status" value="1"/>
</dbReference>
<gene>
    <name evidence="2" type="ORF">L0M17_17245</name>
</gene>
<organism evidence="2 3">
    <name type="scientific">Sinomonas terrae</name>
    <dbReference type="NCBI Taxonomy" id="2908838"/>
    <lineage>
        <taxon>Bacteria</taxon>
        <taxon>Bacillati</taxon>
        <taxon>Actinomycetota</taxon>
        <taxon>Actinomycetes</taxon>
        <taxon>Micrococcales</taxon>
        <taxon>Micrococcaceae</taxon>
        <taxon>Sinomonas</taxon>
    </lineage>
</organism>
<proteinExistence type="predicted"/>
<dbReference type="InterPro" id="IPR050834">
    <property type="entry name" value="Glycosyltransf_2"/>
</dbReference>
<dbReference type="EC" id="2.4.-.-" evidence="2"/>
<dbReference type="Pfam" id="PF00535">
    <property type="entry name" value="Glycos_transf_2"/>
    <property type="match status" value="1"/>
</dbReference>
<dbReference type="SUPFAM" id="SSF53448">
    <property type="entry name" value="Nucleotide-diphospho-sugar transferases"/>
    <property type="match status" value="1"/>
</dbReference>
<comment type="caution">
    <text evidence="2">The sequence shown here is derived from an EMBL/GenBank/DDBJ whole genome shotgun (WGS) entry which is preliminary data.</text>
</comment>
<dbReference type="PANTHER" id="PTHR43685">
    <property type="entry name" value="GLYCOSYLTRANSFERASE"/>
    <property type="match status" value="1"/>
</dbReference>
<evidence type="ECO:0000313" key="2">
    <source>
        <dbReference type="EMBL" id="MCH6471694.1"/>
    </source>
</evidence>
<dbReference type="PANTHER" id="PTHR43685:SF2">
    <property type="entry name" value="GLYCOSYLTRANSFERASE 2-LIKE DOMAIN-CONTAINING PROTEIN"/>
    <property type="match status" value="1"/>
</dbReference>
<dbReference type="Proteomes" id="UP001202922">
    <property type="component" value="Unassembled WGS sequence"/>
</dbReference>
<dbReference type="InterPro" id="IPR001173">
    <property type="entry name" value="Glyco_trans_2-like"/>
</dbReference>